<dbReference type="EMBL" id="CAACVJ010000055">
    <property type="protein sequence ID" value="VEP12408.1"/>
    <property type="molecule type" value="Genomic_DNA"/>
</dbReference>
<proteinExistence type="predicted"/>
<dbReference type="AlphaFoldDB" id="A0A563VLW7"/>
<evidence type="ECO:0000313" key="1">
    <source>
        <dbReference type="EMBL" id="VEP12408.1"/>
    </source>
</evidence>
<accession>A0A563VLW7</accession>
<protein>
    <submittedName>
        <fullName evidence="1">Uncharacterized protein</fullName>
    </submittedName>
</protein>
<organism evidence="1 2">
    <name type="scientific">Hyella patelloides LEGE 07179</name>
    <dbReference type="NCBI Taxonomy" id="945734"/>
    <lineage>
        <taxon>Bacteria</taxon>
        <taxon>Bacillati</taxon>
        <taxon>Cyanobacteriota</taxon>
        <taxon>Cyanophyceae</taxon>
        <taxon>Pleurocapsales</taxon>
        <taxon>Hyellaceae</taxon>
        <taxon>Hyella</taxon>
    </lineage>
</organism>
<sequence>MILTRGILTSNSWRLELWVRDFDLDFDLIFFIVVIIIYGHY</sequence>
<reference evidence="1 2" key="1">
    <citation type="submission" date="2019-01" db="EMBL/GenBank/DDBJ databases">
        <authorList>
            <person name="Brito A."/>
        </authorList>
    </citation>
    <scope>NUCLEOTIDE SEQUENCE [LARGE SCALE GENOMIC DNA]</scope>
    <source>
        <strain evidence="1">1</strain>
    </source>
</reference>
<dbReference type="Proteomes" id="UP000320055">
    <property type="component" value="Unassembled WGS sequence"/>
</dbReference>
<name>A0A563VLW7_9CYAN</name>
<gene>
    <name evidence="1" type="ORF">H1P_1480006</name>
</gene>
<keyword evidence="2" id="KW-1185">Reference proteome</keyword>
<evidence type="ECO:0000313" key="2">
    <source>
        <dbReference type="Proteomes" id="UP000320055"/>
    </source>
</evidence>